<dbReference type="FunFam" id="3.80.10.10:FF:000109">
    <property type="entry name" value="nischarin isoform X1"/>
    <property type="match status" value="1"/>
</dbReference>
<name>A0A2K6QD44_RHIRO</name>
<dbReference type="InterPro" id="IPR057714">
    <property type="entry name" value="PH_NISCH_C"/>
</dbReference>
<dbReference type="Proteomes" id="UP000233200">
    <property type="component" value="Unplaced"/>
</dbReference>
<dbReference type="OMA" id="WSKNDLC"/>
<dbReference type="Gene3D" id="3.80.10.10">
    <property type="entry name" value="Ribonuclease Inhibitor"/>
    <property type="match status" value="2"/>
</dbReference>
<dbReference type="InterPro" id="IPR036871">
    <property type="entry name" value="PX_dom_sf"/>
</dbReference>
<dbReference type="GO" id="GO:0035091">
    <property type="term" value="F:phosphatidylinositol binding"/>
    <property type="evidence" value="ECO:0007669"/>
    <property type="project" value="InterPro"/>
</dbReference>
<evidence type="ECO:0000256" key="6">
    <source>
        <dbReference type="ARBA" id="ARBA00022490"/>
    </source>
</evidence>
<keyword evidence="11" id="KW-0967">Endosome</keyword>
<evidence type="ECO:0000256" key="3">
    <source>
        <dbReference type="ARBA" id="ARBA00004412"/>
    </source>
</evidence>
<keyword evidence="5" id="KW-1003">Cell membrane</keyword>
<evidence type="ECO:0000256" key="4">
    <source>
        <dbReference type="ARBA" id="ARBA00004496"/>
    </source>
</evidence>
<reference evidence="21" key="2">
    <citation type="submission" date="2025-09" db="UniProtKB">
        <authorList>
            <consortium name="Ensembl"/>
        </authorList>
    </citation>
    <scope>IDENTIFICATION</scope>
</reference>
<feature type="region of interest" description="Disordered" evidence="19">
    <location>
        <begin position="20"/>
        <end position="45"/>
    </location>
</feature>
<evidence type="ECO:0000256" key="9">
    <source>
        <dbReference type="ARBA" id="ARBA00022703"/>
    </source>
</evidence>
<dbReference type="PANTHER" id="PTHR15454">
    <property type="entry name" value="NISCHARIN RELATED"/>
    <property type="match status" value="1"/>
</dbReference>
<keyword evidence="14" id="KW-0675">Receptor</keyword>
<evidence type="ECO:0000259" key="20">
    <source>
        <dbReference type="PROSITE" id="PS50195"/>
    </source>
</evidence>
<keyword evidence="6" id="KW-0963">Cytoplasm</keyword>
<evidence type="ECO:0000313" key="22">
    <source>
        <dbReference type="Proteomes" id="UP000233200"/>
    </source>
</evidence>
<keyword evidence="7" id="KW-0597">Phosphoprotein</keyword>
<dbReference type="GO" id="GO:0006915">
    <property type="term" value="P:apoptotic process"/>
    <property type="evidence" value="ECO:0007669"/>
    <property type="project" value="UniProtKB-KW"/>
</dbReference>
<evidence type="ECO:0000256" key="13">
    <source>
        <dbReference type="ARBA" id="ARBA00023136"/>
    </source>
</evidence>
<evidence type="ECO:0000313" key="21">
    <source>
        <dbReference type="Ensembl" id="ENSRROP00000026698.1"/>
    </source>
</evidence>
<dbReference type="InterPro" id="IPR003591">
    <property type="entry name" value="Leu-rich_rpt_typical-subtyp"/>
</dbReference>
<dbReference type="Pfam" id="PF23142">
    <property type="entry name" value="PH_PLEKHM2"/>
    <property type="match status" value="1"/>
</dbReference>
<feature type="compositionally biased region" description="Basic and acidic residues" evidence="19">
    <location>
        <begin position="1057"/>
        <end position="1068"/>
    </location>
</feature>
<dbReference type="GO" id="GO:0030336">
    <property type="term" value="P:negative regulation of cell migration"/>
    <property type="evidence" value="ECO:0007669"/>
    <property type="project" value="Ensembl"/>
</dbReference>
<feature type="region of interest" description="Disordered" evidence="19">
    <location>
        <begin position="554"/>
        <end position="604"/>
    </location>
</feature>
<dbReference type="InterPro" id="IPR037904">
    <property type="entry name" value="Nischarin_PX"/>
</dbReference>
<dbReference type="SUPFAM" id="SSF52075">
    <property type="entry name" value="Outer arm dynein light chain 1"/>
    <property type="match status" value="1"/>
</dbReference>
<keyword evidence="9" id="KW-0053">Apoptosis</keyword>
<evidence type="ECO:0000256" key="7">
    <source>
        <dbReference type="ARBA" id="ARBA00022553"/>
    </source>
</evidence>
<dbReference type="PROSITE" id="PS50195">
    <property type="entry name" value="PX"/>
    <property type="match status" value="1"/>
</dbReference>
<dbReference type="GO" id="GO:0005654">
    <property type="term" value="C:nucleoplasm"/>
    <property type="evidence" value="ECO:0007669"/>
    <property type="project" value="Ensembl"/>
</dbReference>
<evidence type="ECO:0000256" key="17">
    <source>
        <dbReference type="ARBA" id="ARBA00075646"/>
    </source>
</evidence>
<comment type="subcellular location">
    <subcellularLocation>
        <location evidence="2">Cell membrane</location>
    </subcellularLocation>
    <subcellularLocation>
        <location evidence="4">Cytoplasm</location>
    </subcellularLocation>
    <subcellularLocation>
        <location evidence="3">Early endosome</location>
    </subcellularLocation>
    <subcellularLocation>
        <location evidence="1">Recycling endosome</location>
    </subcellularLocation>
</comment>
<feature type="region of interest" description="Disordered" evidence="19">
    <location>
        <begin position="657"/>
        <end position="712"/>
    </location>
</feature>
<feature type="domain" description="PX" evidence="20">
    <location>
        <begin position="41"/>
        <end position="157"/>
    </location>
</feature>
<dbReference type="SMART" id="SM00365">
    <property type="entry name" value="LRR_SD22"/>
    <property type="match status" value="5"/>
</dbReference>
<dbReference type="GO" id="GO:0005886">
    <property type="term" value="C:plasma membrane"/>
    <property type="evidence" value="ECO:0007669"/>
    <property type="project" value="UniProtKB-SubCell"/>
</dbReference>
<keyword evidence="13" id="KW-0472">Membrane</keyword>
<dbReference type="GO" id="GO:0045171">
    <property type="term" value="C:intercellular bridge"/>
    <property type="evidence" value="ECO:0007669"/>
    <property type="project" value="Ensembl"/>
</dbReference>
<organism evidence="21 22">
    <name type="scientific">Rhinopithecus roxellana</name>
    <name type="common">Golden snub-nosed monkey</name>
    <name type="synonym">Pygathrix roxellana</name>
    <dbReference type="NCBI Taxonomy" id="61622"/>
    <lineage>
        <taxon>Eukaryota</taxon>
        <taxon>Metazoa</taxon>
        <taxon>Chordata</taxon>
        <taxon>Craniata</taxon>
        <taxon>Vertebrata</taxon>
        <taxon>Euteleostomi</taxon>
        <taxon>Mammalia</taxon>
        <taxon>Eutheria</taxon>
        <taxon>Euarchontoglires</taxon>
        <taxon>Primates</taxon>
        <taxon>Haplorrhini</taxon>
        <taxon>Catarrhini</taxon>
        <taxon>Cercopithecidae</taxon>
        <taxon>Colobinae</taxon>
        <taxon>Rhinopithecus</taxon>
    </lineage>
</organism>
<evidence type="ECO:0000256" key="2">
    <source>
        <dbReference type="ARBA" id="ARBA00004236"/>
    </source>
</evidence>
<dbReference type="GO" id="GO:0005178">
    <property type="term" value="F:integrin binding"/>
    <property type="evidence" value="ECO:0007669"/>
    <property type="project" value="Ensembl"/>
</dbReference>
<dbReference type="SMART" id="SM00312">
    <property type="entry name" value="PX"/>
    <property type="match status" value="1"/>
</dbReference>
<protein>
    <recommendedName>
        <fullName evidence="16">Nischarin</fullName>
    </recommendedName>
    <alternativeName>
        <fullName evidence="17">Imidazoline receptor 1</fullName>
    </alternativeName>
    <alternativeName>
        <fullName evidence="18">Imidazoline-1 receptor</fullName>
    </alternativeName>
</protein>
<dbReference type="SMART" id="SM00369">
    <property type="entry name" value="LRR_TYP"/>
    <property type="match status" value="4"/>
</dbReference>
<dbReference type="Pfam" id="PF00787">
    <property type="entry name" value="PX"/>
    <property type="match status" value="1"/>
</dbReference>
<dbReference type="FunFam" id="3.30.1520.10:FF:000020">
    <property type="entry name" value="nischarin isoform X1"/>
    <property type="match status" value="1"/>
</dbReference>
<dbReference type="Ensembl" id="ENSRROT00000050959.1">
    <property type="protein sequence ID" value="ENSRROP00000026698.1"/>
    <property type="gene ID" value="ENSRROG00000037098.1"/>
</dbReference>
<feature type="compositionally biased region" description="Acidic residues" evidence="19">
    <location>
        <begin position="687"/>
        <end position="710"/>
    </location>
</feature>
<evidence type="ECO:0000256" key="1">
    <source>
        <dbReference type="ARBA" id="ARBA00004172"/>
    </source>
</evidence>
<dbReference type="InterPro" id="IPR001683">
    <property type="entry name" value="PX_dom"/>
</dbReference>
<evidence type="ECO:0000256" key="16">
    <source>
        <dbReference type="ARBA" id="ARBA00069300"/>
    </source>
</evidence>
<evidence type="ECO:0000256" key="19">
    <source>
        <dbReference type="SAM" id="MobiDB-lite"/>
    </source>
</evidence>
<dbReference type="PANTHER" id="PTHR15454:SF35">
    <property type="entry name" value="NISCHARIN"/>
    <property type="match status" value="1"/>
</dbReference>
<keyword evidence="10" id="KW-0677">Repeat</keyword>
<dbReference type="Pfam" id="PF25625">
    <property type="entry name" value="PH_NISCH_C"/>
    <property type="match status" value="1"/>
</dbReference>
<evidence type="ECO:0000256" key="18">
    <source>
        <dbReference type="ARBA" id="ARBA00082713"/>
    </source>
</evidence>
<evidence type="ECO:0000256" key="8">
    <source>
        <dbReference type="ARBA" id="ARBA00022614"/>
    </source>
</evidence>
<dbReference type="GeneTree" id="ENSGT00940000156494"/>
<dbReference type="PROSITE" id="PS51450">
    <property type="entry name" value="LRR"/>
    <property type="match status" value="4"/>
</dbReference>
<dbReference type="STRING" id="61622.ENSRROP00000026698"/>
<dbReference type="GO" id="GO:0030036">
    <property type="term" value="P:actin cytoskeleton organization"/>
    <property type="evidence" value="ECO:0007669"/>
    <property type="project" value="Ensembl"/>
</dbReference>
<proteinExistence type="predicted"/>
<keyword evidence="22" id="KW-1185">Reference proteome</keyword>
<sequence>MAVGAGGRWDVDPAPYCCQSAPGGGGGDPNMATSRTFGPEREAEPAKEARVVGSELVDTYTVYIIQVTDGSHEWTVKHRYSDFHDLHEKLVAERKIDKNLLPPKKIIGKNSRSLVEKREKDLEVYLQKLLAAFPGVTPRVLGHFLHFHFYEINGITAALAEELFEKGEQLLGAGEVFAIGPLQLYAVTEQLQQGKPTCASGDAKTDLGHILDFTCRLKYLKVSGTEGPFGTSNIQEQLLPFDLSIFKSLHQVEISHCDAQHIRGLVASKPTLATLSVRFSATSMKEVLVPEASEFDEWEPEGTALEGPVTAVIPTWQALTTLDLSHNSISEIDESVKLIPKIEFLDLSHNGLLVVDNLQHLYNLVHLDLSYNKLSSLEGLHTKLGNIKTLNLAGNLLESLSGLHKLYSLVNLDLRDNRIEQMEEVRSIGSLPCLEHVSLLNNPLSIIPDYRTKVLAQFGERASEVCLDDTVTTEKELDTVEVLKAIQKAKEVKSKLSNPEKRGGEDSRLSAAPCIRPSSSPPTVAPASASLPQPILSNQGIVFVQEEALASSLSSTDSLTPEDQPIAQGCSDSLESIPAGQAASDDLRDMPGAVGGASPDHAEPEVQVVPGSGQIIFLPFTCIGYTATNQDFIQRLSTLIRQAIERQLPAWIEAANQREEGQGEEEEEEEEEEDVAENRYFEMGPPDVEEEGGQGEEEEEEEEEDEEAEEERLALEWALGADEDFLLEHIRILKVLWCFLIHVQGSIRQFAACLVLTDFGIAVFEIPHQESRGSSQHILSSLRFVFCFPHGDLTEFGFLMPELCLVLKVRHSENTLFIISDAANLHEFHADLRSCFAPQHMAMLCSPILYGSHTSLQEFLRQLLTFYKVAGGCQERSQGCFPVYLVYSDKRMVQTAAGDYSGNIEWASCTLCSAVRRSCCAPSEAVKSAAIPYWLLLTPQHLNVIKADFNPMPNRGTHNCRNRNSFKLSRVPLSTVLLDPTRSCTQPRGAFADGHVLELLVGYRFVTAIFVLPHEKFHFLRIYSQLRASLQDLKTVVIAKTPGTGGSPQGPFADGQPAERRVSNDQRPQEVPAEALAPAPAEVPAPAPTAASASGPAKTPAPAETSTSTLVPEETPVEAPAPPPAEAPAQYPSEHLIQATSEENQIPSHLPACPSLRHVASLRGSAIIELFHSSIAEVENEELRHLMWSSVVFYQTPGLEVTACVLLSTKAVYFVLHDGLRRYFSEPLQDFWHQKNTDYNNSPFHISQCFVLKLSDLQSVNVGLFDQHFRLTGSTPLQVVTCLTRDSYLTHCFLQHLMVVLSSLERTPSPEPVDKDFYSEFGNKTTGKMENYELIHSSRVKFTYPSEEEIGDLTFIVAQKMAEPEKAPALSILLYVQAFQVGMPPPGCCRGPLRPKTLLLTSSEIFLLDEDCIHYPLPEFAKEPPQRDRYRLDDGRRVRDLDRVLMGYQTYPQALTLVFDDVQGHDLMGSVTLDHFGEVPGGPARAGQGREVQWQVFVPSAESREKLISLLARQWEALCGRELPVELTG</sequence>
<gene>
    <name evidence="21" type="primary">NISCH</name>
</gene>
<dbReference type="Gene3D" id="3.30.1520.10">
    <property type="entry name" value="Phox-like domain"/>
    <property type="match status" value="1"/>
</dbReference>
<dbReference type="InterPro" id="IPR001611">
    <property type="entry name" value="Leu-rich_rpt"/>
</dbReference>
<dbReference type="FunFam" id="3.80.10.10:FF:000102">
    <property type="entry name" value="nischarin isoform X1"/>
    <property type="match status" value="1"/>
</dbReference>
<evidence type="ECO:0000256" key="12">
    <source>
        <dbReference type="ARBA" id="ARBA00023054"/>
    </source>
</evidence>
<evidence type="ECO:0000256" key="5">
    <source>
        <dbReference type="ARBA" id="ARBA00022475"/>
    </source>
</evidence>
<dbReference type="CDD" id="cd06875">
    <property type="entry name" value="PX_IRAS"/>
    <property type="match status" value="1"/>
</dbReference>
<comment type="subunit">
    <text evidence="15">Homooligomer. Interacts with GRB2. Interacts with PIK3R1; probably associates with the PI3-kinase complex. Interacts with IRS4. Found in a complex with ITGA5 and PAK1. Found in a complex with LIMK1 and PAK1. Interacts with ITGA5 (via cytoplasmic domain); this interaction is direct. Interacts with PAK1 (via kinase domain); this interaction is direct and is increased upon activation of PAK1. Interacts with LIMK1 (via PDZ and kinase domain); this interaction is direct. Interacts with LIMK2; this interaction depends on LIMK2 activity. Interacts with RAC1 (activated state). Interacts with STK11; this interaction may increase STK11 activity.</text>
</comment>
<dbReference type="GO" id="GO:0042802">
    <property type="term" value="F:identical protein binding"/>
    <property type="evidence" value="ECO:0007669"/>
    <property type="project" value="Ensembl"/>
</dbReference>
<dbReference type="GO" id="GO:0005769">
    <property type="term" value="C:early endosome"/>
    <property type="evidence" value="ECO:0007669"/>
    <property type="project" value="UniProtKB-SubCell"/>
</dbReference>
<dbReference type="GO" id="GO:0016601">
    <property type="term" value="P:Rac protein signal transduction"/>
    <property type="evidence" value="ECO:0007669"/>
    <property type="project" value="Ensembl"/>
</dbReference>
<dbReference type="InterPro" id="IPR057288">
    <property type="entry name" value="PH_PLEKHM2"/>
</dbReference>
<dbReference type="GO" id="GO:0015630">
    <property type="term" value="C:microtubule cytoskeleton"/>
    <property type="evidence" value="ECO:0007669"/>
    <property type="project" value="Ensembl"/>
</dbReference>
<feature type="compositionally biased region" description="Basic and acidic residues" evidence="19">
    <location>
        <begin position="493"/>
        <end position="508"/>
    </location>
</feature>
<evidence type="ECO:0000256" key="10">
    <source>
        <dbReference type="ARBA" id="ARBA00022737"/>
    </source>
</evidence>
<reference evidence="21" key="1">
    <citation type="submission" date="2025-08" db="UniProtKB">
        <authorList>
            <consortium name="Ensembl"/>
        </authorList>
    </citation>
    <scope>IDENTIFICATION</scope>
</reference>
<dbReference type="SUPFAM" id="SSF64268">
    <property type="entry name" value="PX domain"/>
    <property type="match status" value="1"/>
</dbReference>
<feature type="region of interest" description="Disordered" evidence="19">
    <location>
        <begin position="493"/>
        <end position="531"/>
    </location>
</feature>
<dbReference type="GO" id="GO:0055037">
    <property type="term" value="C:recycling endosome"/>
    <property type="evidence" value="ECO:0007669"/>
    <property type="project" value="UniProtKB-SubCell"/>
</dbReference>
<evidence type="ECO:0000256" key="11">
    <source>
        <dbReference type="ARBA" id="ARBA00022753"/>
    </source>
</evidence>
<accession>A0A2K6QD44</accession>
<keyword evidence="8" id="KW-0433">Leucine-rich repeat</keyword>
<feature type="compositionally biased region" description="Acidic residues" evidence="19">
    <location>
        <begin position="662"/>
        <end position="675"/>
    </location>
</feature>
<feature type="compositionally biased region" description="Low complexity" evidence="19">
    <location>
        <begin position="1088"/>
        <end position="1103"/>
    </location>
</feature>
<dbReference type="InterPro" id="IPR032675">
    <property type="entry name" value="LRR_dom_sf"/>
</dbReference>
<dbReference type="GO" id="GO:0005829">
    <property type="term" value="C:cytosol"/>
    <property type="evidence" value="ECO:0007669"/>
    <property type="project" value="Ensembl"/>
</dbReference>
<keyword evidence="12" id="KW-0175">Coiled coil</keyword>
<evidence type="ECO:0000256" key="14">
    <source>
        <dbReference type="ARBA" id="ARBA00023170"/>
    </source>
</evidence>
<feature type="compositionally biased region" description="Low complexity" evidence="19">
    <location>
        <begin position="554"/>
        <end position="563"/>
    </location>
</feature>
<feature type="compositionally biased region" description="Low complexity" evidence="19">
    <location>
        <begin position="1071"/>
        <end position="1080"/>
    </location>
</feature>
<evidence type="ECO:0000256" key="15">
    <source>
        <dbReference type="ARBA" id="ARBA00065899"/>
    </source>
</evidence>
<feature type="region of interest" description="Disordered" evidence="19">
    <location>
        <begin position="1041"/>
        <end position="1129"/>
    </location>
</feature>